<keyword evidence="3 6" id="KW-1133">Transmembrane helix</keyword>
<comment type="subcellular location">
    <subcellularLocation>
        <location evidence="1">Membrane</location>
        <topology evidence="1">Multi-pass membrane protein</topology>
    </subcellularLocation>
</comment>
<feature type="transmembrane region" description="Helical" evidence="6">
    <location>
        <begin position="268"/>
        <end position="288"/>
    </location>
</feature>
<feature type="transmembrane region" description="Helical" evidence="6">
    <location>
        <begin position="418"/>
        <end position="438"/>
    </location>
</feature>
<evidence type="ECO:0000256" key="2">
    <source>
        <dbReference type="ARBA" id="ARBA00022692"/>
    </source>
</evidence>
<feature type="region of interest" description="Disordered" evidence="5">
    <location>
        <begin position="20"/>
        <end position="60"/>
    </location>
</feature>
<feature type="transmembrane region" description="Helical" evidence="6">
    <location>
        <begin position="341"/>
        <end position="361"/>
    </location>
</feature>
<evidence type="ECO:0000256" key="5">
    <source>
        <dbReference type="SAM" id="MobiDB-lite"/>
    </source>
</evidence>
<evidence type="ECO:0000256" key="1">
    <source>
        <dbReference type="ARBA" id="ARBA00004141"/>
    </source>
</evidence>
<keyword evidence="4 6" id="KW-0472">Membrane</keyword>
<feature type="transmembrane region" description="Helical" evidence="6">
    <location>
        <begin position="458"/>
        <end position="478"/>
    </location>
</feature>
<accession>A0A7S0K994</accession>
<feature type="transmembrane region" description="Helical" evidence="6">
    <location>
        <begin position="194"/>
        <end position="215"/>
    </location>
</feature>
<evidence type="ECO:0000256" key="3">
    <source>
        <dbReference type="ARBA" id="ARBA00022989"/>
    </source>
</evidence>
<proteinExistence type="predicted"/>
<feature type="compositionally biased region" description="Basic and acidic residues" evidence="5">
    <location>
        <begin position="640"/>
        <end position="649"/>
    </location>
</feature>
<feature type="transmembrane region" description="Helical" evidence="6">
    <location>
        <begin position="157"/>
        <end position="182"/>
    </location>
</feature>
<feature type="compositionally biased region" description="Low complexity" evidence="5">
    <location>
        <begin position="20"/>
        <end position="38"/>
    </location>
</feature>
<feature type="compositionally biased region" description="Polar residues" evidence="5">
    <location>
        <begin position="558"/>
        <end position="567"/>
    </location>
</feature>
<gene>
    <name evidence="7" type="ORF">LDAN0322_LOCUS315</name>
</gene>
<protein>
    <submittedName>
        <fullName evidence="7">Uncharacterized protein</fullName>
    </submittedName>
</protein>
<feature type="transmembrane region" description="Helical" evidence="6">
    <location>
        <begin position="373"/>
        <end position="397"/>
    </location>
</feature>
<organism evidence="7">
    <name type="scientific">Leptocylindrus aporus</name>
    <dbReference type="NCBI Taxonomy" id="1398097"/>
    <lineage>
        <taxon>Eukaryota</taxon>
        <taxon>Sar</taxon>
        <taxon>Stramenopiles</taxon>
        <taxon>Ochrophyta</taxon>
        <taxon>Bacillariophyta</taxon>
        <taxon>Coscinodiscophyceae</taxon>
        <taxon>Chaetocerotophycidae</taxon>
        <taxon>Leptocylindrales</taxon>
        <taxon>Leptocylindraceae</taxon>
        <taxon>Leptocylindrus</taxon>
    </lineage>
</organism>
<dbReference type="PANTHER" id="PTHR23423">
    <property type="entry name" value="ORGANIC SOLUTE TRANSPORTER-RELATED"/>
    <property type="match status" value="1"/>
</dbReference>
<evidence type="ECO:0000256" key="6">
    <source>
        <dbReference type="SAM" id="Phobius"/>
    </source>
</evidence>
<dbReference type="InterPro" id="IPR005178">
    <property type="entry name" value="Ostalpha/TMEM184C"/>
</dbReference>
<dbReference type="EMBL" id="HBEU01000467">
    <property type="protein sequence ID" value="CAD8574171.1"/>
    <property type="molecule type" value="Transcribed_RNA"/>
</dbReference>
<feature type="compositionally biased region" description="Polar residues" evidence="5">
    <location>
        <begin position="39"/>
        <end position="49"/>
    </location>
</feature>
<dbReference type="SMART" id="SM01417">
    <property type="entry name" value="Solute_trans_a"/>
    <property type="match status" value="1"/>
</dbReference>
<feature type="region of interest" description="Disordered" evidence="5">
    <location>
        <begin position="512"/>
        <end position="571"/>
    </location>
</feature>
<sequence length="649" mass="74065">MVKLTGPHLEIPLPQMQMIQSKQISSSHSNKSNENVSNYDQDSTVNDLNSKSEEDQYEPNNGYMYTVQTNPQQKSDIRLTRFWSDGSESSVLLSQPGAENENDSQQKGFSPPLTYLGKDDTMETTEFLEQTEDNRRNPAIIRDKRCSKKGFLSSLNYFGNIVVKTLLWGSSVVLIGGIIWYSVELRSNGTDPHLVAWFSAGAFVLTSFPVSMYGITLHLIHYYCPEVQVYVIRILWMVPIYSIESWLCLRYLKYAIFIETLRDCYESYVLYCFFQYLIAVLGGRNALISLLKTKSPTRGVHFWGVQCFVKPWIMGAPIATKDEHQRRLWTSPFFTHCEFGILQYVLCKVFTSLATLIMEFFNVYKEGQFSWTAGYLYCSIINNFSQCWALYCLVIFYKSTKNELSPIRPIGKFLSVKMLVFFTWWQALGISALFYADLIPAYEHEEKMWSSEEVSKAIQDYLICIEMFLFAIVHLLVFPYTDYIGGRRGYNANLSSPRIEFASSVSRPMTTRDKRNNLRNVNRVGERGGAPHFHLKELSNKSSDTSVGRRIGMRSASEDSTNSQQPDNRPGFFKALWQSTVPDDLMNQSLGIINGDFKVANNTLFSHSRTADGVGIFTKQANQVLQRQTLKGGSGIGSSNRDRSFTSEV</sequence>
<feature type="region of interest" description="Disordered" evidence="5">
    <location>
        <begin position="90"/>
        <end position="115"/>
    </location>
</feature>
<dbReference type="AlphaFoldDB" id="A0A7S0K994"/>
<name>A0A7S0K994_9STRA</name>
<feature type="region of interest" description="Disordered" evidence="5">
    <location>
        <begin position="628"/>
        <end position="649"/>
    </location>
</feature>
<evidence type="ECO:0000256" key="4">
    <source>
        <dbReference type="ARBA" id="ARBA00023136"/>
    </source>
</evidence>
<dbReference type="Pfam" id="PF03619">
    <property type="entry name" value="Solute_trans_a"/>
    <property type="match status" value="1"/>
</dbReference>
<evidence type="ECO:0000313" key="7">
    <source>
        <dbReference type="EMBL" id="CAD8574171.1"/>
    </source>
</evidence>
<reference evidence="7" key="1">
    <citation type="submission" date="2021-01" db="EMBL/GenBank/DDBJ databases">
        <authorList>
            <person name="Corre E."/>
            <person name="Pelletier E."/>
            <person name="Niang G."/>
            <person name="Scheremetjew M."/>
            <person name="Finn R."/>
            <person name="Kale V."/>
            <person name="Holt S."/>
            <person name="Cochrane G."/>
            <person name="Meng A."/>
            <person name="Brown T."/>
            <person name="Cohen L."/>
        </authorList>
    </citation>
    <scope>NUCLEOTIDE SEQUENCE</scope>
    <source>
        <strain evidence="7">B651</strain>
    </source>
</reference>
<keyword evidence="2 6" id="KW-0812">Transmembrane</keyword>
<feature type="transmembrane region" description="Helical" evidence="6">
    <location>
        <begin position="227"/>
        <end position="247"/>
    </location>
</feature>
<dbReference type="GO" id="GO:0016020">
    <property type="term" value="C:membrane"/>
    <property type="evidence" value="ECO:0007669"/>
    <property type="project" value="UniProtKB-SubCell"/>
</dbReference>